<dbReference type="InterPro" id="IPR008023">
    <property type="entry name" value="DUF748"/>
</dbReference>
<accession>A0AA48GWV0</accession>
<proteinExistence type="predicted"/>
<dbReference type="InterPro" id="IPR052894">
    <property type="entry name" value="AsmA-related"/>
</dbReference>
<dbReference type="RefSeq" id="WP_316410402.1">
    <property type="nucleotide sequence ID" value="NZ_AP027081.1"/>
</dbReference>
<evidence type="ECO:0000313" key="3">
    <source>
        <dbReference type="Proteomes" id="UP001228113"/>
    </source>
</evidence>
<evidence type="ECO:0008006" key="4">
    <source>
        <dbReference type="Google" id="ProtNLM"/>
    </source>
</evidence>
<organism evidence="2 3">
    <name type="scientific">Mesoterricola sediminis</name>
    <dbReference type="NCBI Taxonomy" id="2927980"/>
    <lineage>
        <taxon>Bacteria</taxon>
        <taxon>Pseudomonadati</taxon>
        <taxon>Acidobacteriota</taxon>
        <taxon>Holophagae</taxon>
        <taxon>Holophagales</taxon>
        <taxon>Holophagaceae</taxon>
        <taxon>Mesoterricola</taxon>
    </lineage>
</organism>
<keyword evidence="1" id="KW-0812">Transmembrane</keyword>
<sequence length="937" mass="101289">MNASRILRRVLGHLAFRILAGLVILYGLFGFLALPALVRTQLPKRLAAQLHREVSLARVRTNPFALSATLEGFRVKDRDGSPFFGWDRLYVNLSASSLFRLAPVFQEIRLEGFSARIVLDAQGEPTFKDLMEPAPGPAKPSGPPPEIRIGRLTVTGARVELLDQQPRPPFATTLGPLSLTLDGFRLARDNRNPYAFSGSTERGERFGWQGQFSVEPLRSAGSFFVQNVYLPKYAPFYRDEVAFDLQGGALDFKAAYDFQWGEGRHAFLLKDGEAGLAGLALAERGQAEPAVVVPQAQARGLEADLMANKASLASLVVRGVRLTVRRDATGSLNLQRMAVLKEKPKKPDDKPFAFTLAELGLEDAALRFVDQGPKRPVDLGLDQIAVHLKGLSLDKDGTCDLDAGLRWNGRGTLRATGRLAPMKASGQVDLKADNLDLTPFNGYLEPFADILMTSGRFSGSGRVAFDAPRDAYAFKGDARVDAFKAQDGPGREALAGWDALKVTGIQVSTAPQTVILGGIDWEGPTGRYILSAQGTSNVAAAQAAAAPAPAKPAQAAAPLKAEIGGFRIHHGAFTFLDRSIQPVAALSLDAIDLQVGRLTMDPGARASLDLKAKVDGRSAFTAKGTVNLLSQAKYTDLALRLDGMDLSPLSPYAGKFLGYGIEKGKLEVGMTYLVQDTRLQGENRIRMDQFTLGPGTDSPDAVHLPVKLGLALLRDRHGLIDLDVPVRGDLAEPDFRLGRVIWRAILNVFAKIATSPFSLIGKAFGGGDADLSVLVFQPGSDQIDAQGAKVLETLRKGLFERPGLRLDLEGTASEAEDLPALRRQELEAQLGRLKGSPVTADDRAKWLRAAWLEAFPPPKEKGAKAPPEPPAADMEAQLLARVQVDAGSLKLLARRRVQAARERILQGGQVEEGRVFLAEGSERARKEGGPRVFFELK</sequence>
<dbReference type="Pfam" id="PF05359">
    <property type="entry name" value="DUF748"/>
    <property type="match status" value="2"/>
</dbReference>
<dbReference type="PANTHER" id="PTHR30441">
    <property type="entry name" value="DUF748 DOMAIN-CONTAINING PROTEIN"/>
    <property type="match status" value="1"/>
</dbReference>
<protein>
    <recommendedName>
        <fullName evidence="4">DUF748 domain-containing protein</fullName>
    </recommendedName>
</protein>
<gene>
    <name evidence="2" type="ORF">METESE_27020</name>
</gene>
<reference evidence="2" key="1">
    <citation type="journal article" date="2023" name="Int. J. Syst. Evol. Microbiol.">
        <title>Mesoterricola silvestris gen. nov., sp. nov., Mesoterricola sediminis sp. nov., Geothrix oryzae sp. nov., Geothrix edaphica sp. nov., Geothrix rubra sp. nov., and Geothrix limicola sp. nov., six novel members of Acidobacteriota isolated from soils.</title>
        <authorList>
            <person name="Itoh H."/>
            <person name="Sugisawa Y."/>
            <person name="Mise K."/>
            <person name="Xu Z."/>
            <person name="Kuniyasu M."/>
            <person name="Ushijima N."/>
            <person name="Kawano K."/>
            <person name="Kobayashi E."/>
            <person name="Shiratori Y."/>
            <person name="Masuda Y."/>
            <person name="Senoo K."/>
        </authorList>
    </citation>
    <scope>NUCLEOTIDE SEQUENCE</scope>
    <source>
        <strain evidence="2">W786</strain>
    </source>
</reference>
<dbReference type="AlphaFoldDB" id="A0AA48GWV0"/>
<evidence type="ECO:0000256" key="1">
    <source>
        <dbReference type="SAM" id="Phobius"/>
    </source>
</evidence>
<keyword evidence="1" id="KW-0472">Membrane</keyword>
<dbReference type="EMBL" id="AP027081">
    <property type="protein sequence ID" value="BDU77744.1"/>
    <property type="molecule type" value="Genomic_DNA"/>
</dbReference>
<dbReference type="GO" id="GO:0090313">
    <property type="term" value="P:regulation of protein targeting to membrane"/>
    <property type="evidence" value="ECO:0007669"/>
    <property type="project" value="TreeGrafter"/>
</dbReference>
<dbReference type="PANTHER" id="PTHR30441:SF8">
    <property type="entry name" value="DUF748 DOMAIN-CONTAINING PROTEIN"/>
    <property type="match status" value="1"/>
</dbReference>
<keyword evidence="3" id="KW-1185">Reference proteome</keyword>
<keyword evidence="1" id="KW-1133">Transmembrane helix</keyword>
<dbReference type="KEGG" id="msea:METESE_27020"/>
<name>A0AA48GWV0_9BACT</name>
<feature type="transmembrane region" description="Helical" evidence="1">
    <location>
        <begin position="14"/>
        <end position="38"/>
    </location>
</feature>
<evidence type="ECO:0000313" key="2">
    <source>
        <dbReference type="EMBL" id="BDU77744.1"/>
    </source>
</evidence>
<dbReference type="Proteomes" id="UP001228113">
    <property type="component" value="Chromosome"/>
</dbReference>
<dbReference type="GO" id="GO:0005886">
    <property type="term" value="C:plasma membrane"/>
    <property type="evidence" value="ECO:0007669"/>
    <property type="project" value="TreeGrafter"/>
</dbReference>